<protein>
    <submittedName>
        <fullName evidence="1">Uncharacterized protein</fullName>
    </submittedName>
</protein>
<dbReference type="Proteomes" id="UP001596152">
    <property type="component" value="Unassembled WGS sequence"/>
</dbReference>
<organism evidence="1 2">
    <name type="scientific">Brevundimonas staleyi</name>
    <dbReference type="NCBI Taxonomy" id="74326"/>
    <lineage>
        <taxon>Bacteria</taxon>
        <taxon>Pseudomonadati</taxon>
        <taxon>Pseudomonadota</taxon>
        <taxon>Alphaproteobacteria</taxon>
        <taxon>Caulobacterales</taxon>
        <taxon>Caulobacteraceae</taxon>
        <taxon>Brevundimonas</taxon>
    </lineage>
</organism>
<evidence type="ECO:0000313" key="1">
    <source>
        <dbReference type="EMBL" id="MFC5342610.1"/>
    </source>
</evidence>
<gene>
    <name evidence="1" type="ORF">ACFPIE_01715</name>
</gene>
<dbReference type="EMBL" id="JBHSLF010000002">
    <property type="protein sequence ID" value="MFC5342610.1"/>
    <property type="molecule type" value="Genomic_DNA"/>
</dbReference>
<reference evidence="2" key="1">
    <citation type="journal article" date="2019" name="Int. J. Syst. Evol. Microbiol.">
        <title>The Global Catalogue of Microorganisms (GCM) 10K type strain sequencing project: providing services to taxonomists for standard genome sequencing and annotation.</title>
        <authorList>
            <consortium name="The Broad Institute Genomics Platform"/>
            <consortium name="The Broad Institute Genome Sequencing Center for Infectious Disease"/>
            <person name="Wu L."/>
            <person name="Ma J."/>
        </authorList>
    </citation>
    <scope>NUCLEOTIDE SEQUENCE [LARGE SCALE GENOMIC DNA]</scope>
    <source>
        <strain evidence="2">JCM 12125</strain>
    </source>
</reference>
<keyword evidence="2" id="KW-1185">Reference proteome</keyword>
<accession>A0ABW0FLG3</accession>
<dbReference type="RefSeq" id="WP_374038533.1">
    <property type="nucleotide sequence ID" value="NZ_CP169082.1"/>
</dbReference>
<name>A0ABW0FLG3_9CAUL</name>
<evidence type="ECO:0000313" key="2">
    <source>
        <dbReference type="Proteomes" id="UP001596152"/>
    </source>
</evidence>
<comment type="caution">
    <text evidence="1">The sequence shown here is derived from an EMBL/GenBank/DDBJ whole genome shotgun (WGS) entry which is preliminary data.</text>
</comment>
<sequence>MACRQIAAPEARLACFDAAAGAFETAQQQGEVTVIDTQAARETRARLFGLNLGTADLFAGLRQDAPINAIETELTSARQDARGQWIFDLADGSTWRQIDGENVTIRMRPGASVRIRQAAMGSYLLSVDGGRSVRARREN</sequence>
<proteinExistence type="predicted"/>